<comment type="similarity">
    <text evidence="1">Belongs to the RelB/DinJ antitoxin family.</text>
</comment>
<reference evidence="3" key="2">
    <citation type="submission" date="2021-09" db="EMBL/GenBank/DDBJ databases">
        <authorList>
            <person name="Gilroy R."/>
        </authorList>
    </citation>
    <scope>NUCLEOTIDE SEQUENCE</scope>
    <source>
        <strain evidence="3">ChiBcec21-2208</strain>
    </source>
</reference>
<dbReference type="GO" id="GO:0006355">
    <property type="term" value="P:regulation of DNA-templated transcription"/>
    <property type="evidence" value="ECO:0007669"/>
    <property type="project" value="InterPro"/>
</dbReference>
<evidence type="ECO:0000313" key="4">
    <source>
        <dbReference type="Proteomes" id="UP000782880"/>
    </source>
</evidence>
<dbReference type="Gene3D" id="1.10.1220.10">
    <property type="entry name" value="Met repressor-like"/>
    <property type="match status" value="1"/>
</dbReference>
<sequence length="100" mass="10977">MAKSANINVRIDPETKKRAEDLFSSFGITITDAINIFLRKSIMEGGLPFDVRLPEHPLDASRMTVEQLDAALEKGYAQLQAGQCIPAKQAFDEIRGEVGA</sequence>
<reference evidence="3" key="1">
    <citation type="journal article" date="2021" name="PeerJ">
        <title>Extensive microbial diversity within the chicken gut microbiome revealed by metagenomics and culture.</title>
        <authorList>
            <person name="Gilroy R."/>
            <person name="Ravi A."/>
            <person name="Getino M."/>
            <person name="Pursley I."/>
            <person name="Horton D.L."/>
            <person name="Alikhan N.F."/>
            <person name="Baker D."/>
            <person name="Gharbi K."/>
            <person name="Hall N."/>
            <person name="Watson M."/>
            <person name="Adriaenssens E.M."/>
            <person name="Foster-Nyarko E."/>
            <person name="Jarju S."/>
            <person name="Secka A."/>
            <person name="Antonio M."/>
            <person name="Oren A."/>
            <person name="Chaudhuri R.R."/>
            <person name="La Ragione R."/>
            <person name="Hildebrand F."/>
            <person name="Pallen M.J."/>
        </authorList>
    </citation>
    <scope>NUCLEOTIDE SEQUENCE</scope>
    <source>
        <strain evidence="3">ChiBcec21-2208</strain>
    </source>
</reference>
<dbReference type="NCBIfam" id="TIGR02384">
    <property type="entry name" value="RelB_DinJ"/>
    <property type="match status" value="1"/>
</dbReference>
<dbReference type="InterPro" id="IPR007337">
    <property type="entry name" value="RelB/DinJ"/>
</dbReference>
<evidence type="ECO:0000256" key="2">
    <source>
        <dbReference type="ARBA" id="ARBA00022649"/>
    </source>
</evidence>
<gene>
    <name evidence="3" type="ORF">K8V20_03500</name>
</gene>
<evidence type="ECO:0000256" key="1">
    <source>
        <dbReference type="ARBA" id="ARBA00010562"/>
    </source>
</evidence>
<dbReference type="GO" id="GO:0006351">
    <property type="term" value="P:DNA-templated transcription"/>
    <property type="evidence" value="ECO:0007669"/>
    <property type="project" value="TreeGrafter"/>
</dbReference>
<protein>
    <submittedName>
        <fullName evidence="3">Type II toxin-antitoxin system RelB/DinJ family antitoxin</fullName>
    </submittedName>
</protein>
<name>A0A921IJ16_9FIRM</name>
<comment type="caution">
    <text evidence="3">The sequence shown here is derived from an EMBL/GenBank/DDBJ whole genome shotgun (WGS) entry which is preliminary data.</text>
</comment>
<dbReference type="Proteomes" id="UP000782880">
    <property type="component" value="Unassembled WGS sequence"/>
</dbReference>
<keyword evidence="2" id="KW-1277">Toxin-antitoxin system</keyword>
<dbReference type="PANTHER" id="PTHR38781:SF1">
    <property type="entry name" value="ANTITOXIN DINJ-RELATED"/>
    <property type="match status" value="1"/>
</dbReference>
<dbReference type="EMBL" id="DYVE01000087">
    <property type="protein sequence ID" value="HJG27696.1"/>
    <property type="molecule type" value="Genomic_DNA"/>
</dbReference>
<accession>A0A921IJ16</accession>
<dbReference type="PANTHER" id="PTHR38781">
    <property type="entry name" value="ANTITOXIN DINJ-RELATED"/>
    <property type="match status" value="1"/>
</dbReference>
<evidence type="ECO:0000313" key="3">
    <source>
        <dbReference type="EMBL" id="HJG27696.1"/>
    </source>
</evidence>
<dbReference type="InterPro" id="IPR013321">
    <property type="entry name" value="Arc_rbn_hlx_hlx"/>
</dbReference>
<organism evidence="3 4">
    <name type="scientific">Subdoligranulum variabile</name>
    <dbReference type="NCBI Taxonomy" id="214851"/>
    <lineage>
        <taxon>Bacteria</taxon>
        <taxon>Bacillati</taxon>
        <taxon>Bacillota</taxon>
        <taxon>Clostridia</taxon>
        <taxon>Eubacteriales</taxon>
        <taxon>Oscillospiraceae</taxon>
        <taxon>Subdoligranulum</taxon>
    </lineage>
</organism>
<dbReference type="AlphaFoldDB" id="A0A921IJ16"/>
<proteinExistence type="inferred from homology"/>
<dbReference type="Pfam" id="PF04221">
    <property type="entry name" value="RelB"/>
    <property type="match status" value="1"/>
</dbReference>